<evidence type="ECO:0000313" key="7">
    <source>
        <dbReference type="Proteomes" id="UP000663832"/>
    </source>
</evidence>
<feature type="compositionally biased region" description="Basic residues" evidence="4">
    <location>
        <begin position="1"/>
        <end position="16"/>
    </location>
</feature>
<dbReference type="GO" id="GO:0042393">
    <property type="term" value="F:histone binding"/>
    <property type="evidence" value="ECO:0007669"/>
    <property type="project" value="TreeGrafter"/>
</dbReference>
<dbReference type="OrthoDB" id="10266662at2759"/>
<feature type="region of interest" description="Disordered" evidence="4">
    <location>
        <begin position="80"/>
        <end position="102"/>
    </location>
</feature>
<evidence type="ECO:0000313" key="5">
    <source>
        <dbReference type="EMBL" id="CAF0900966.1"/>
    </source>
</evidence>
<dbReference type="GO" id="GO:0000122">
    <property type="term" value="P:negative regulation of transcription by RNA polymerase II"/>
    <property type="evidence" value="ECO:0007669"/>
    <property type="project" value="TreeGrafter"/>
</dbReference>
<dbReference type="Proteomes" id="UP000663832">
    <property type="component" value="Unassembled WGS sequence"/>
</dbReference>
<evidence type="ECO:0000256" key="4">
    <source>
        <dbReference type="SAM" id="MobiDB-lite"/>
    </source>
</evidence>
<dbReference type="Proteomes" id="UP000663877">
    <property type="component" value="Unassembled WGS sequence"/>
</dbReference>
<dbReference type="SUPFAM" id="SSF48371">
    <property type="entry name" value="ARM repeat"/>
    <property type="match status" value="1"/>
</dbReference>
<feature type="region of interest" description="Disordered" evidence="4">
    <location>
        <begin position="607"/>
        <end position="727"/>
    </location>
</feature>
<dbReference type="GO" id="GO:0030690">
    <property type="term" value="C:Noc1p-Noc2p complex"/>
    <property type="evidence" value="ECO:0007669"/>
    <property type="project" value="TreeGrafter"/>
</dbReference>
<dbReference type="GO" id="GO:0005730">
    <property type="term" value="C:nucleolus"/>
    <property type="evidence" value="ECO:0007669"/>
    <property type="project" value="TreeGrafter"/>
</dbReference>
<accession>A0A813ZNF6</accession>
<dbReference type="InterPro" id="IPR005343">
    <property type="entry name" value="Noc2"/>
</dbReference>
<protein>
    <recommendedName>
        <fullName evidence="8">Nucleolar complex protein 2 homolog</fullName>
    </recommendedName>
</protein>
<evidence type="ECO:0008006" key="8">
    <source>
        <dbReference type="Google" id="ProtNLM"/>
    </source>
</evidence>
<feature type="region of interest" description="Disordered" evidence="4">
    <location>
        <begin position="1"/>
        <end position="31"/>
    </location>
</feature>
<evidence type="ECO:0000256" key="3">
    <source>
        <dbReference type="ARBA" id="ARBA00023242"/>
    </source>
</evidence>
<feature type="compositionally biased region" description="Acidic residues" evidence="4">
    <location>
        <begin position="80"/>
        <end position="91"/>
    </location>
</feature>
<organism evidence="5 7">
    <name type="scientific">Adineta steineri</name>
    <dbReference type="NCBI Taxonomy" id="433720"/>
    <lineage>
        <taxon>Eukaryota</taxon>
        <taxon>Metazoa</taxon>
        <taxon>Spiralia</taxon>
        <taxon>Gnathifera</taxon>
        <taxon>Rotifera</taxon>
        <taxon>Eurotatoria</taxon>
        <taxon>Bdelloidea</taxon>
        <taxon>Adinetida</taxon>
        <taxon>Adinetidae</taxon>
        <taxon>Adineta</taxon>
    </lineage>
</organism>
<reference evidence="5" key="1">
    <citation type="submission" date="2021-02" db="EMBL/GenBank/DDBJ databases">
        <authorList>
            <person name="Nowell W R."/>
        </authorList>
    </citation>
    <scope>NUCLEOTIDE SEQUENCE</scope>
</reference>
<dbReference type="AlphaFoldDB" id="A0A813ZNF6"/>
<evidence type="ECO:0000256" key="2">
    <source>
        <dbReference type="ARBA" id="ARBA00005907"/>
    </source>
</evidence>
<sequence length="750" mass="87408">MKSQTKKSAVKTKKTKVNGVSPLDQHKQDLADLATVDPEFYKYLKKEDAGLLNFDVDDADSIPDDDPEQQLHQLPEELEEMEPLSDEEGEDGEPKSKEERQQVTVEMIEKWSSQLQKTQPTLNTIRHIIRAFGLAVQSAYGSADITSDSKDKKKKKKQIKTGAIDDPESFNAIVRVCLKQLLPAIYKFLRIKIVTTSKLKPETSANWKYIENVMKKYLLNFTRLISMINVPVTLNILLRHVRSLIPFVIVLPNSRQALVKELINIWSTASDERSRVIAFVCLFHLIREHRKEMMGVVLRKMYLDYLKNCKFTSPTTLPLINFMQRSLVELYSLDPTVTYQHGFVFLRQLAVHLRTAIQTKKAENIQGVYNWQFIHALSLWTNIIGLLHNNKEKLIQQLVHPLTELIVGTIRLIPTARYYPLRFHCIRLLIKLTELTTVFVPVLPFLLEMFDITDFNKRHKTASLKAQYINFDTSLKLTKLQMDDRAYKDGLMDQFYELAMLYLVHYAHHVTFPELVYPLILKCKKFIKICKVQNFVKVIRGLLEKVQENVKLIEERRQKTGLNVKDAKQMNAWLEQSQQKSTSSPLVVHFGRYKSMRQREVLEDIAQKEKISQSGRSSLPDLIRPDRQVAGKQNFKSMMEKDLSDNEEEQEELFQIKTKRKHDEIEENQEEEEQDDEEEDEMEQEEEDDTDEDDEDDDEDVLPSPPKKKRHAKMSNGKSSTSNADEFLSIVKKKFDRRKDRVKDLSVDDF</sequence>
<name>A0A813ZNF6_9BILA</name>
<dbReference type="PANTHER" id="PTHR12687:SF4">
    <property type="entry name" value="NUCLEOLAR COMPLEX PROTEIN 2 HOMOLOG"/>
    <property type="match status" value="1"/>
</dbReference>
<dbReference type="GO" id="GO:0005654">
    <property type="term" value="C:nucleoplasm"/>
    <property type="evidence" value="ECO:0007669"/>
    <property type="project" value="TreeGrafter"/>
</dbReference>
<dbReference type="GO" id="GO:0030691">
    <property type="term" value="C:Noc2p-Noc3p complex"/>
    <property type="evidence" value="ECO:0007669"/>
    <property type="project" value="TreeGrafter"/>
</dbReference>
<evidence type="ECO:0000256" key="1">
    <source>
        <dbReference type="ARBA" id="ARBA00004123"/>
    </source>
</evidence>
<comment type="similarity">
    <text evidence="2">Belongs to the NOC2 family.</text>
</comment>
<dbReference type="Pfam" id="PF03715">
    <property type="entry name" value="Noc2"/>
    <property type="match status" value="1"/>
</dbReference>
<feature type="compositionally biased region" description="Basic and acidic residues" evidence="4">
    <location>
        <begin position="92"/>
        <end position="101"/>
    </location>
</feature>
<gene>
    <name evidence="6" type="ORF">BJG266_LOCUS12001</name>
    <name evidence="5" type="ORF">QVE165_LOCUS9473</name>
</gene>
<comment type="subcellular location">
    <subcellularLocation>
        <location evidence="1">Nucleus</location>
    </subcellularLocation>
</comment>
<dbReference type="InterPro" id="IPR016024">
    <property type="entry name" value="ARM-type_fold"/>
</dbReference>
<dbReference type="EMBL" id="CAJNOM010000043">
    <property type="protein sequence ID" value="CAF0900966.1"/>
    <property type="molecule type" value="Genomic_DNA"/>
</dbReference>
<proteinExistence type="inferred from homology"/>
<feature type="compositionally biased region" description="Acidic residues" evidence="4">
    <location>
        <begin position="665"/>
        <end position="701"/>
    </location>
</feature>
<keyword evidence="7" id="KW-1185">Reference proteome</keyword>
<dbReference type="EMBL" id="CAJNOI010000045">
    <property type="protein sequence ID" value="CAF0929459.1"/>
    <property type="molecule type" value="Genomic_DNA"/>
</dbReference>
<dbReference type="PANTHER" id="PTHR12687">
    <property type="entry name" value="NUCLEOLAR COMPLEX 2 AND RAD4-RELATED"/>
    <property type="match status" value="1"/>
</dbReference>
<comment type="caution">
    <text evidence="5">The sequence shown here is derived from an EMBL/GenBank/DDBJ whole genome shotgun (WGS) entry which is preliminary data.</text>
</comment>
<evidence type="ECO:0000313" key="6">
    <source>
        <dbReference type="EMBL" id="CAF0929459.1"/>
    </source>
</evidence>
<keyword evidence="3" id="KW-0539">Nucleus</keyword>
<dbReference type="GO" id="GO:0042273">
    <property type="term" value="P:ribosomal large subunit biogenesis"/>
    <property type="evidence" value="ECO:0007669"/>
    <property type="project" value="TreeGrafter"/>
</dbReference>
<dbReference type="GO" id="GO:0003714">
    <property type="term" value="F:transcription corepressor activity"/>
    <property type="evidence" value="ECO:0007669"/>
    <property type="project" value="TreeGrafter"/>
</dbReference>